<evidence type="ECO:0000313" key="10">
    <source>
        <dbReference type="EMBL" id="MDZ8161259.1"/>
    </source>
</evidence>
<dbReference type="InterPro" id="IPR052704">
    <property type="entry name" value="ECF_Sigma-70_Domain"/>
</dbReference>
<dbReference type="NCBIfam" id="TIGR02960">
    <property type="entry name" value="SigX5"/>
    <property type="match status" value="1"/>
</dbReference>
<name>A0ABU5N5A8_9MICO</name>
<evidence type="ECO:0000259" key="8">
    <source>
        <dbReference type="Pfam" id="PF08281"/>
    </source>
</evidence>
<evidence type="ECO:0000256" key="2">
    <source>
        <dbReference type="ARBA" id="ARBA00011344"/>
    </source>
</evidence>
<evidence type="ECO:0000259" key="7">
    <source>
        <dbReference type="Pfam" id="PF04542"/>
    </source>
</evidence>
<evidence type="ECO:0000256" key="3">
    <source>
        <dbReference type="ARBA" id="ARBA00023015"/>
    </source>
</evidence>
<feature type="domain" description="RNA polymerase sigma-70 region 2" evidence="7">
    <location>
        <begin position="31"/>
        <end position="95"/>
    </location>
</feature>
<dbReference type="NCBIfam" id="NF006089">
    <property type="entry name" value="PRK08241.1"/>
    <property type="match status" value="1"/>
</dbReference>
<dbReference type="Gene3D" id="1.10.1740.10">
    <property type="match status" value="1"/>
</dbReference>
<feature type="domain" description="RNA polymerase sigma factor 70 region 4 type 2" evidence="8">
    <location>
        <begin position="141"/>
        <end position="191"/>
    </location>
</feature>
<dbReference type="InterPro" id="IPR013325">
    <property type="entry name" value="RNA_pol_sigma_r2"/>
</dbReference>
<dbReference type="InterPro" id="IPR013249">
    <property type="entry name" value="RNA_pol_sigma70_r4_t2"/>
</dbReference>
<keyword evidence="5" id="KW-0804">Transcription</keyword>
<accession>A0ABU5N5A8</accession>
<dbReference type="InterPro" id="IPR032710">
    <property type="entry name" value="NTF2-like_dom_sf"/>
</dbReference>
<comment type="subunit">
    <text evidence="2">Interacts transiently with the RNA polymerase catalytic core formed by RpoA, RpoB, RpoC and RpoZ (2 alpha, 1 beta, 1 beta' and 1 omega subunit) to form the RNA polymerase holoenzyme that can initiate transcription.</text>
</comment>
<evidence type="ECO:0000256" key="5">
    <source>
        <dbReference type="ARBA" id="ARBA00023163"/>
    </source>
</evidence>
<evidence type="ECO:0000256" key="6">
    <source>
        <dbReference type="SAM" id="MobiDB-lite"/>
    </source>
</evidence>
<dbReference type="InterPro" id="IPR014284">
    <property type="entry name" value="RNA_pol_sigma-70_dom"/>
</dbReference>
<evidence type="ECO:0000256" key="4">
    <source>
        <dbReference type="ARBA" id="ARBA00023082"/>
    </source>
</evidence>
<dbReference type="Proteomes" id="UP001291912">
    <property type="component" value="Unassembled WGS sequence"/>
</dbReference>
<keyword evidence="3" id="KW-0805">Transcription regulation</keyword>
<dbReference type="RefSeq" id="WP_194423900.1">
    <property type="nucleotide sequence ID" value="NZ_BAAAPT010000001.1"/>
</dbReference>
<dbReference type="Gene3D" id="1.10.10.10">
    <property type="entry name" value="Winged helix-like DNA-binding domain superfamily/Winged helix DNA-binding domain"/>
    <property type="match status" value="1"/>
</dbReference>
<dbReference type="InterPro" id="IPR036388">
    <property type="entry name" value="WH-like_DNA-bd_sf"/>
</dbReference>
<organism evidence="10 11">
    <name type="scientific">Microbacterium aquimaris</name>
    <dbReference type="NCBI Taxonomy" id="459816"/>
    <lineage>
        <taxon>Bacteria</taxon>
        <taxon>Bacillati</taxon>
        <taxon>Actinomycetota</taxon>
        <taxon>Actinomycetes</taxon>
        <taxon>Micrococcales</taxon>
        <taxon>Microbacteriaceae</taxon>
        <taxon>Microbacterium</taxon>
    </lineage>
</organism>
<comment type="caution">
    <text evidence="10">The sequence shown here is derived from an EMBL/GenBank/DDBJ whole genome shotgun (WGS) entry which is preliminary data.</text>
</comment>
<dbReference type="SUPFAM" id="SSF54427">
    <property type="entry name" value="NTF2-like"/>
    <property type="match status" value="1"/>
</dbReference>
<dbReference type="Pfam" id="PF08281">
    <property type="entry name" value="Sigma70_r4_2"/>
    <property type="match status" value="1"/>
</dbReference>
<feature type="region of interest" description="Disordered" evidence="6">
    <location>
        <begin position="1"/>
        <end position="22"/>
    </location>
</feature>
<dbReference type="InterPro" id="IPR013324">
    <property type="entry name" value="RNA_pol_sigma_r3/r4-like"/>
</dbReference>
<dbReference type="Gene3D" id="3.10.450.50">
    <property type="match status" value="1"/>
</dbReference>
<dbReference type="Pfam" id="PF12680">
    <property type="entry name" value="SnoaL_2"/>
    <property type="match status" value="1"/>
</dbReference>
<dbReference type="PANTHER" id="PTHR30173:SF36">
    <property type="entry name" value="ECF RNA POLYMERASE SIGMA FACTOR SIGJ"/>
    <property type="match status" value="1"/>
</dbReference>
<keyword evidence="10" id="KW-0808">Transferase</keyword>
<comment type="similarity">
    <text evidence="1">Belongs to the sigma-70 factor family. ECF subfamily.</text>
</comment>
<dbReference type="InterPro" id="IPR037401">
    <property type="entry name" value="SnoaL-like"/>
</dbReference>
<gene>
    <name evidence="10" type="ORF">R2Q92_05370</name>
</gene>
<dbReference type="InterPro" id="IPR014305">
    <property type="entry name" value="RNA_pol_sigma-G_actinobac"/>
</dbReference>
<evidence type="ECO:0000313" key="11">
    <source>
        <dbReference type="Proteomes" id="UP001291912"/>
    </source>
</evidence>
<dbReference type="PANTHER" id="PTHR30173">
    <property type="entry name" value="SIGMA 19 FACTOR"/>
    <property type="match status" value="1"/>
</dbReference>
<protein>
    <submittedName>
        <fullName evidence="10">RNA polymerase subunit sigma-70</fullName>
        <ecNumber evidence="10">2.7.7.6</ecNumber>
    </submittedName>
</protein>
<keyword evidence="10" id="KW-0548">Nucleotidyltransferase</keyword>
<dbReference type="SUPFAM" id="SSF88659">
    <property type="entry name" value="Sigma3 and sigma4 domains of RNA polymerase sigma factors"/>
    <property type="match status" value="1"/>
</dbReference>
<keyword evidence="4" id="KW-0731">Sigma factor</keyword>
<reference evidence="10 11" key="1">
    <citation type="submission" date="2023-10" db="EMBL/GenBank/DDBJ databases">
        <title>Microbacterium xanthum sp. nov., isolated from seaweed.</title>
        <authorList>
            <person name="Lee S.D."/>
        </authorList>
    </citation>
    <scope>NUCLEOTIDE SEQUENCE [LARGE SCALE GENOMIC DNA]</scope>
    <source>
        <strain evidence="10 11">KCTC 19124</strain>
    </source>
</reference>
<dbReference type="PROSITE" id="PS51450">
    <property type="entry name" value="LRR"/>
    <property type="match status" value="1"/>
</dbReference>
<proteinExistence type="inferred from homology"/>
<dbReference type="InterPro" id="IPR001611">
    <property type="entry name" value="Leu-rich_rpt"/>
</dbReference>
<evidence type="ECO:0000256" key="1">
    <source>
        <dbReference type="ARBA" id="ARBA00010641"/>
    </source>
</evidence>
<dbReference type="GO" id="GO:0003899">
    <property type="term" value="F:DNA-directed RNA polymerase activity"/>
    <property type="evidence" value="ECO:0007669"/>
    <property type="project" value="UniProtKB-EC"/>
</dbReference>
<feature type="domain" description="SnoaL-like" evidence="9">
    <location>
        <begin position="216"/>
        <end position="307"/>
    </location>
</feature>
<dbReference type="NCBIfam" id="TIGR02937">
    <property type="entry name" value="sigma70-ECF"/>
    <property type="match status" value="1"/>
</dbReference>
<dbReference type="InterPro" id="IPR007627">
    <property type="entry name" value="RNA_pol_sigma70_r2"/>
</dbReference>
<keyword evidence="11" id="KW-1185">Reference proteome</keyword>
<dbReference type="SUPFAM" id="SSF88946">
    <property type="entry name" value="Sigma2 domain of RNA polymerase sigma factors"/>
    <property type="match status" value="1"/>
</dbReference>
<dbReference type="EC" id="2.7.7.6" evidence="10"/>
<sequence>MAQNFFDAPAAEPAVRDAESDRERFDRAVSPLRPGLHAHCYRMLGSVHDADDALQEALLRAWAAYDRFEGRSSLRTWLYTVATRTCLDAAKARGKRALPIDLGPASTEPAAEAVPNTEIAWLTPYPDPAESAQRAEQVELAFVAALQLLSGNERAALLLVDVLGFSASDASSAMGTTPTSIHSALARGRRTVAARHLSPGHRADPRPSPSELALAHRFAEALATSDLQAFVDLLAPDVTWQMPPLAEWHAGADAVAAFAHAVPMTLCPSWRTRVVSANGQAAVAFYVGEHRDAPHHAWSLTVLDITDNTISSISSFLDPTLFPRFALPEVE</sequence>
<evidence type="ECO:0000259" key="9">
    <source>
        <dbReference type="Pfam" id="PF12680"/>
    </source>
</evidence>
<dbReference type="Pfam" id="PF04542">
    <property type="entry name" value="Sigma70_r2"/>
    <property type="match status" value="1"/>
</dbReference>
<dbReference type="EMBL" id="JAWJYN010000001">
    <property type="protein sequence ID" value="MDZ8161259.1"/>
    <property type="molecule type" value="Genomic_DNA"/>
</dbReference>